<dbReference type="AlphaFoldDB" id="A0A0F9SA15"/>
<dbReference type="Gene3D" id="2.60.120.10">
    <property type="entry name" value="Jelly Rolls"/>
    <property type="match status" value="1"/>
</dbReference>
<accession>A0A0F9SA15</accession>
<comment type="pathway">
    <text evidence="1">Carbohydrate degradation; glycolysis; D-glyceraldehyde 3-phosphate and glycerone phosphate from D-glucose: step 2/4.</text>
</comment>
<evidence type="ECO:0000256" key="6">
    <source>
        <dbReference type="ARBA" id="ARBA00023152"/>
    </source>
</evidence>
<dbReference type="GO" id="GO:0004347">
    <property type="term" value="F:glucose-6-phosphate isomerase activity"/>
    <property type="evidence" value="ECO:0007669"/>
    <property type="project" value="UniProtKB-EC"/>
</dbReference>
<feature type="domain" description="Glucose-6-phosphate isomerase prokaryote" evidence="8">
    <location>
        <begin position="25"/>
        <end position="178"/>
    </location>
</feature>
<evidence type="ECO:0000256" key="1">
    <source>
        <dbReference type="ARBA" id="ARBA00004926"/>
    </source>
</evidence>
<dbReference type="GO" id="GO:0005737">
    <property type="term" value="C:cytoplasm"/>
    <property type="evidence" value="ECO:0007669"/>
    <property type="project" value="InterPro"/>
</dbReference>
<evidence type="ECO:0000256" key="3">
    <source>
        <dbReference type="ARBA" id="ARBA00011952"/>
    </source>
</evidence>
<protein>
    <recommendedName>
        <fullName evidence="3">glucose-6-phosphate isomerase</fullName>
        <ecNumber evidence="3">5.3.1.9</ecNumber>
    </recommendedName>
</protein>
<dbReference type="InterPro" id="IPR051610">
    <property type="entry name" value="GPI/OXD"/>
</dbReference>
<dbReference type="PANTHER" id="PTHR35848">
    <property type="entry name" value="OXALATE-BINDING PROTEIN"/>
    <property type="match status" value="1"/>
</dbReference>
<dbReference type="UniPathway" id="UPA00109">
    <property type="reaction ID" value="UER00181"/>
</dbReference>
<dbReference type="Pfam" id="PF06560">
    <property type="entry name" value="GPI"/>
    <property type="match status" value="1"/>
</dbReference>
<comment type="catalytic activity">
    <reaction evidence="7">
        <text>alpha-D-glucose 6-phosphate = beta-D-fructose 6-phosphate</text>
        <dbReference type="Rhea" id="RHEA:11816"/>
        <dbReference type="ChEBI" id="CHEBI:57634"/>
        <dbReference type="ChEBI" id="CHEBI:58225"/>
        <dbReference type="EC" id="5.3.1.9"/>
    </reaction>
</comment>
<dbReference type="PANTHER" id="PTHR35848:SF6">
    <property type="entry name" value="CUPIN TYPE-2 DOMAIN-CONTAINING PROTEIN"/>
    <property type="match status" value="1"/>
</dbReference>
<evidence type="ECO:0000256" key="7">
    <source>
        <dbReference type="ARBA" id="ARBA00029321"/>
    </source>
</evidence>
<dbReference type="GO" id="GO:0006096">
    <property type="term" value="P:glycolytic process"/>
    <property type="evidence" value="ECO:0007669"/>
    <property type="project" value="UniProtKB-UniPathway"/>
</dbReference>
<dbReference type="SUPFAM" id="SSF51182">
    <property type="entry name" value="RmlC-like cupins"/>
    <property type="match status" value="1"/>
</dbReference>
<name>A0A0F9SA15_9ZZZZ</name>
<comment type="caution">
    <text evidence="9">The sequence shown here is derived from an EMBL/GenBank/DDBJ whole genome shotgun (WGS) entry which is preliminary data.</text>
</comment>
<dbReference type="EMBL" id="LAZR01002148">
    <property type="protein sequence ID" value="KKN33821.1"/>
    <property type="molecule type" value="Genomic_DNA"/>
</dbReference>
<evidence type="ECO:0000259" key="8">
    <source>
        <dbReference type="Pfam" id="PF06560"/>
    </source>
</evidence>
<comment type="similarity">
    <text evidence="2">Belongs to the archaeal-type GPI family.</text>
</comment>
<keyword evidence="4" id="KW-0312">Gluconeogenesis</keyword>
<keyword evidence="5" id="KW-0479">Metal-binding</keyword>
<evidence type="ECO:0000313" key="9">
    <source>
        <dbReference type="EMBL" id="KKN33821.1"/>
    </source>
</evidence>
<gene>
    <name evidence="9" type="ORF">LCGC14_0799860</name>
</gene>
<sequence length="189" mass="21066">MIEPFASFVNLESGVLENYDNKLERKLSNLKGMFSDKSAYDEAIGKEDSLVYEVFEKAVPAELGQIAHAVTVIHPGKIGSEYYFTKGHFHEIENTAELYLGVKGEGAILMQDPNGKTSYYEMKPGTLVYVAPYWAHRTVNTGADPFSFLAIYPVEAGHDYGSIEEKGFPRLVVEENGKPTLIDNPSYKD</sequence>
<organism evidence="9">
    <name type="scientific">marine sediment metagenome</name>
    <dbReference type="NCBI Taxonomy" id="412755"/>
    <lineage>
        <taxon>unclassified sequences</taxon>
        <taxon>metagenomes</taxon>
        <taxon>ecological metagenomes</taxon>
    </lineage>
</organism>
<dbReference type="GO" id="GO:0046872">
    <property type="term" value="F:metal ion binding"/>
    <property type="evidence" value="ECO:0007669"/>
    <property type="project" value="UniProtKB-KW"/>
</dbReference>
<evidence type="ECO:0000256" key="4">
    <source>
        <dbReference type="ARBA" id="ARBA00022432"/>
    </source>
</evidence>
<keyword evidence="6" id="KW-0324">Glycolysis</keyword>
<dbReference type="InterPro" id="IPR014710">
    <property type="entry name" value="RmlC-like_jellyroll"/>
</dbReference>
<evidence type="ECO:0000256" key="2">
    <source>
        <dbReference type="ARBA" id="ARBA00006542"/>
    </source>
</evidence>
<reference evidence="9" key="1">
    <citation type="journal article" date="2015" name="Nature">
        <title>Complex archaea that bridge the gap between prokaryotes and eukaryotes.</title>
        <authorList>
            <person name="Spang A."/>
            <person name="Saw J.H."/>
            <person name="Jorgensen S.L."/>
            <person name="Zaremba-Niedzwiedzka K."/>
            <person name="Martijn J."/>
            <person name="Lind A.E."/>
            <person name="van Eijk R."/>
            <person name="Schleper C."/>
            <person name="Guy L."/>
            <person name="Ettema T.J."/>
        </authorList>
    </citation>
    <scope>NUCLEOTIDE SEQUENCE</scope>
</reference>
<dbReference type="EC" id="5.3.1.9" evidence="3"/>
<dbReference type="InterPro" id="IPR011051">
    <property type="entry name" value="RmlC_Cupin_sf"/>
</dbReference>
<dbReference type="GO" id="GO:0006094">
    <property type="term" value="P:gluconeogenesis"/>
    <property type="evidence" value="ECO:0007669"/>
    <property type="project" value="UniProtKB-KW"/>
</dbReference>
<proteinExistence type="inferred from homology"/>
<evidence type="ECO:0000256" key="5">
    <source>
        <dbReference type="ARBA" id="ARBA00022723"/>
    </source>
</evidence>
<dbReference type="InterPro" id="IPR010551">
    <property type="entry name" value="G6P_isomerase_prok"/>
</dbReference>
<dbReference type="CDD" id="cd02218">
    <property type="entry name" value="cupin_PGI"/>
    <property type="match status" value="1"/>
</dbReference>